<keyword evidence="3" id="KW-1185">Reference proteome</keyword>
<reference evidence="2 3" key="1">
    <citation type="submission" date="2024-06" db="EMBL/GenBank/DDBJ databases">
        <title>Genomic Encyclopedia of Type Strains, Phase IV (KMG-IV): sequencing the most valuable type-strain genomes for metagenomic binning, comparative biology and taxonomic classification.</title>
        <authorList>
            <person name="Goeker M."/>
        </authorList>
    </citation>
    <scope>NUCLEOTIDE SEQUENCE [LARGE SCALE GENOMIC DNA]</scope>
    <source>
        <strain evidence="2 3">DSM 27865</strain>
    </source>
</reference>
<gene>
    <name evidence="2" type="ORF">ABID37_002715</name>
</gene>
<dbReference type="InterPro" id="IPR025359">
    <property type="entry name" value="SduA_C"/>
</dbReference>
<protein>
    <recommendedName>
        <fullName evidence="1">Shedu protein SduA C-terminal domain-containing protein</fullName>
    </recommendedName>
</protein>
<dbReference type="RefSeq" id="WP_354195567.1">
    <property type="nucleotide sequence ID" value="NZ_JBEPML010000008.1"/>
</dbReference>
<dbReference type="Pfam" id="PF14082">
    <property type="entry name" value="SduA_C"/>
    <property type="match status" value="1"/>
</dbReference>
<dbReference type="Proteomes" id="UP001549076">
    <property type="component" value="Unassembled WGS sequence"/>
</dbReference>
<organism evidence="2 3">
    <name type="scientific">Aquamicrobium terrae</name>
    <dbReference type="NCBI Taxonomy" id="1324945"/>
    <lineage>
        <taxon>Bacteria</taxon>
        <taxon>Pseudomonadati</taxon>
        <taxon>Pseudomonadota</taxon>
        <taxon>Alphaproteobacteria</taxon>
        <taxon>Hyphomicrobiales</taxon>
        <taxon>Phyllobacteriaceae</taxon>
        <taxon>Aquamicrobium</taxon>
    </lineage>
</organism>
<dbReference type="EMBL" id="JBEPML010000008">
    <property type="protein sequence ID" value="MET3792498.1"/>
    <property type="molecule type" value="Genomic_DNA"/>
</dbReference>
<comment type="caution">
    <text evidence="2">The sequence shown here is derived from an EMBL/GenBank/DDBJ whole genome shotgun (WGS) entry which is preliminary data.</text>
</comment>
<accession>A0ABV2N0B7</accession>
<proteinExistence type="predicted"/>
<evidence type="ECO:0000313" key="3">
    <source>
        <dbReference type="Proteomes" id="UP001549076"/>
    </source>
</evidence>
<feature type="domain" description="Shedu protein SduA C-terminal" evidence="1">
    <location>
        <begin position="303"/>
        <end position="463"/>
    </location>
</feature>
<sequence length="479" mass="53488">MATFGPQFGDDDQGTMAIEPKEPGVTEVYFRPSDARLRAVSREKDVTARVRLLRFDANRGVTTLYPVNTMPTSSRFLEPKHDPILSIELALESSMPIIVDDFDDYVEYVIPKTLEDVQLYLNECMPSGFIKDPNFGLGIDRTLSFIPWAIAQIEGVEQLRLTDKKQLEVSVTADGKTFEMGYALFDNLRLEANRSDEKARVASRKRKKQSAYTNLLTRHDPERFPLKLFDRDQGDIAEAIGPTIVDAKLSTRDREAVVSLAAATVRTSLPTQRARLIKLHDEIELAALDELIDHMQVKLAAHASEAQWQKLFEANPLILDLVFNVPVVLLQGQAHVGGKRLSGAGETITDFLFANQITDNVAVLEIKTPATPLLNPREYRGGVFRPSSELTGGVAQILDQINHLQTAIAAIRHANRSVRIESYGIRGVLLAGTIPASDAHRRSYELYRNALFGVSVITFDELLAKLKSLRELLWTNANR</sequence>
<evidence type="ECO:0000313" key="2">
    <source>
        <dbReference type="EMBL" id="MET3792498.1"/>
    </source>
</evidence>
<evidence type="ECO:0000259" key="1">
    <source>
        <dbReference type="Pfam" id="PF14082"/>
    </source>
</evidence>
<name>A0ABV2N0B7_9HYPH</name>